<evidence type="ECO:0000313" key="3">
    <source>
        <dbReference type="Proteomes" id="UP000504607"/>
    </source>
</evidence>
<name>A0A8N4I628_ELAGV</name>
<dbReference type="SUPFAM" id="SSF52058">
    <property type="entry name" value="L domain-like"/>
    <property type="match status" value="1"/>
</dbReference>
<feature type="domain" description="Disease resistance R13L4/SHOC-2-like LRR" evidence="2">
    <location>
        <begin position="33"/>
        <end position="318"/>
    </location>
</feature>
<keyword evidence="1" id="KW-0677">Repeat</keyword>
<accession>A0A8N4I628</accession>
<organism evidence="3 4">
    <name type="scientific">Elaeis guineensis var. tenera</name>
    <name type="common">Oil palm</name>
    <dbReference type="NCBI Taxonomy" id="51953"/>
    <lineage>
        <taxon>Eukaryota</taxon>
        <taxon>Viridiplantae</taxon>
        <taxon>Streptophyta</taxon>
        <taxon>Embryophyta</taxon>
        <taxon>Tracheophyta</taxon>
        <taxon>Spermatophyta</taxon>
        <taxon>Magnoliopsida</taxon>
        <taxon>Liliopsida</taxon>
        <taxon>Arecaceae</taxon>
        <taxon>Arecoideae</taxon>
        <taxon>Cocoseae</taxon>
        <taxon>Elaeidinae</taxon>
        <taxon>Elaeis</taxon>
    </lineage>
</organism>
<dbReference type="Gene3D" id="3.80.10.10">
    <property type="entry name" value="Ribonuclease Inhibitor"/>
    <property type="match status" value="2"/>
</dbReference>
<dbReference type="InterPro" id="IPR055414">
    <property type="entry name" value="LRR_R13L4/SHOC2-like"/>
</dbReference>
<keyword evidence="3" id="KW-1185">Reference proteome</keyword>
<dbReference type="PANTHER" id="PTHR47186:SF49">
    <property type="entry name" value="NB-ARC DOMAIN-CONTAINING PROTEIN"/>
    <property type="match status" value="1"/>
</dbReference>
<dbReference type="RefSeq" id="XP_029117192.1">
    <property type="nucleotide sequence ID" value="XM_029261359.1"/>
</dbReference>
<dbReference type="Proteomes" id="UP000504607">
    <property type="component" value="Unplaced"/>
</dbReference>
<dbReference type="KEGG" id="egu:105033570"/>
<dbReference type="AlphaFoldDB" id="A0A8N4I628"/>
<reference evidence="4" key="1">
    <citation type="submission" date="2025-08" db="UniProtKB">
        <authorList>
            <consortium name="RefSeq"/>
        </authorList>
    </citation>
    <scope>IDENTIFICATION</scope>
</reference>
<dbReference type="PANTHER" id="PTHR47186">
    <property type="entry name" value="LEUCINE-RICH REPEAT-CONTAINING PROTEIN 57"/>
    <property type="match status" value="1"/>
</dbReference>
<evidence type="ECO:0000313" key="4">
    <source>
        <dbReference type="RefSeq" id="XP_029117192.1"/>
    </source>
</evidence>
<sequence length="559" mass="62887">MGEMLKIPDAVKKQRCLRTLFVWNSPRTKIDEHEIGTLGQLRVLDLKDTGLVSLSDSMGKLLHLRFLNLDRTNVKNLPESIRCLQNLQTLSLSGCKSLHTLPNAITSLCNLRCLLLLETPLSHLPKGIGKLRNLICLGGFVVGDDGGEEDRGCDLEELRSLSQLRVLRIDRLERSREGASALANSCFLKRMFLFWLPPEAENNQPGCGDDAIQMANKTCNDLSPPSHLEELQFQDFIGSGFPGWLMSSSLGASFPHLAFLILDNCRSCPQLPPLGLLPQLKYLRISGADAISRIGPELLGRRASVVTAFPRLEYLILQDMRNWKEWSLGMGEEVRDDEIRGASKLLPRLKKLVLENCPELIALPEGLGHATNLQVSQIAGAHNLREIKNLPSLTDRLYIKENPRLERVSNLPMLKSMEILNCPMLEQVENLDKLQYLVLEHPSAAQGPSEIPIGPSPECLQDVSNNFDQKMEHLPRWLLELFGQHQNSLQNLRKFGLKCSSLLFKSFLNDTSNWPIIQWIPEVWIQEIDGPSWTRYTKGPPRNFQTNSEEFESVLSSAG</sequence>
<dbReference type="InterPro" id="IPR032675">
    <property type="entry name" value="LRR_dom_sf"/>
</dbReference>
<evidence type="ECO:0000256" key="1">
    <source>
        <dbReference type="ARBA" id="ARBA00022737"/>
    </source>
</evidence>
<gene>
    <name evidence="4" type="primary">LOC105033570</name>
</gene>
<dbReference type="OrthoDB" id="1050628at2759"/>
<dbReference type="Pfam" id="PF23598">
    <property type="entry name" value="LRR_14"/>
    <property type="match status" value="1"/>
</dbReference>
<proteinExistence type="predicted"/>
<protein>
    <submittedName>
        <fullName evidence="4">Disease resistance protein At3g14460</fullName>
    </submittedName>
</protein>
<evidence type="ECO:0000259" key="2">
    <source>
        <dbReference type="Pfam" id="PF23598"/>
    </source>
</evidence>